<evidence type="ECO:0000313" key="2">
    <source>
        <dbReference type="EMBL" id="KAG9396230.1"/>
    </source>
</evidence>
<keyword evidence="3" id="KW-1185">Reference proteome</keyword>
<name>A0A8J6AZR0_9EUKA</name>
<gene>
    <name evidence="2" type="ORF">J8273_2582</name>
</gene>
<dbReference type="Proteomes" id="UP000717585">
    <property type="component" value="Unassembled WGS sequence"/>
</dbReference>
<feature type="compositionally biased region" description="Polar residues" evidence="1">
    <location>
        <begin position="209"/>
        <end position="232"/>
    </location>
</feature>
<reference evidence="2" key="1">
    <citation type="submission" date="2021-05" db="EMBL/GenBank/DDBJ databases">
        <title>A free-living protist that lacks canonical eukaryotic 1 DNA replication and segregation systems.</title>
        <authorList>
            <person name="Salas-Leiva D.E."/>
            <person name="Tromer E.C."/>
            <person name="Curtis B.A."/>
            <person name="Jerlstrom-Hultqvist J."/>
            <person name="Kolisko M."/>
            <person name="Yi Z."/>
            <person name="Salas-Leiva J.S."/>
            <person name="Gallot-Lavallee L."/>
            <person name="Kops G.J.P.L."/>
            <person name="Archibald J.M."/>
            <person name="Simpson A.G.B."/>
            <person name="Roger A.J."/>
        </authorList>
    </citation>
    <scope>NUCLEOTIDE SEQUENCE</scope>
    <source>
        <strain evidence="2">BICM</strain>
    </source>
</reference>
<comment type="caution">
    <text evidence="2">The sequence shown here is derived from an EMBL/GenBank/DDBJ whole genome shotgun (WGS) entry which is preliminary data.</text>
</comment>
<protein>
    <submittedName>
        <fullName evidence="2">Incenp</fullName>
    </submittedName>
</protein>
<sequence>MQALQDEFERVQALTMQYIRPRDEKLLKFAEIARQHEPLGDIELPISLSQLDRDSFVAHTPQLDTASEHSHCESSVVSLSPSPAVPKLELVEACLSPIPHAVIAETSFRNACVGTQPADKLDVAINTSVVEETAPILTDVGTGTSIVQTRSAAVSPVAGPELADIALSPIPVAKPSPVRLGSGKQRKHHLGALNIFKSKHASPAAAERTQPNPTPETATATKPQKMTPAESTPQPPKTRTPVILSVKTPEQTSPGLLDEMDGAWDATPNLLRQLKTQQTLDTERIFPSRYGIPKKVSDLFGRPESHTLDGRRRTPRPGLKR</sequence>
<dbReference type="AlphaFoldDB" id="A0A8J6AZR0"/>
<evidence type="ECO:0000313" key="3">
    <source>
        <dbReference type="Proteomes" id="UP000717585"/>
    </source>
</evidence>
<organism evidence="2 3">
    <name type="scientific">Carpediemonas membranifera</name>
    <dbReference type="NCBI Taxonomy" id="201153"/>
    <lineage>
        <taxon>Eukaryota</taxon>
        <taxon>Metamonada</taxon>
        <taxon>Carpediemonas-like organisms</taxon>
        <taxon>Carpediemonas</taxon>
    </lineage>
</organism>
<evidence type="ECO:0000256" key="1">
    <source>
        <dbReference type="SAM" id="MobiDB-lite"/>
    </source>
</evidence>
<feature type="compositionally biased region" description="Basic and acidic residues" evidence="1">
    <location>
        <begin position="295"/>
        <end position="312"/>
    </location>
</feature>
<feature type="region of interest" description="Disordered" evidence="1">
    <location>
        <begin position="294"/>
        <end position="321"/>
    </location>
</feature>
<proteinExistence type="predicted"/>
<accession>A0A8J6AZR0</accession>
<feature type="region of interest" description="Disordered" evidence="1">
    <location>
        <begin position="197"/>
        <end position="240"/>
    </location>
</feature>
<dbReference type="EMBL" id="JAHDYR010000007">
    <property type="protein sequence ID" value="KAG9396230.1"/>
    <property type="molecule type" value="Genomic_DNA"/>
</dbReference>